<evidence type="ECO:0000256" key="4">
    <source>
        <dbReference type="ARBA" id="ARBA00022679"/>
    </source>
</evidence>
<evidence type="ECO:0000259" key="20">
    <source>
        <dbReference type="PROSITE" id="PS50011"/>
    </source>
</evidence>
<evidence type="ECO:0000256" key="14">
    <source>
        <dbReference type="ARBA" id="ARBA00023180"/>
    </source>
</evidence>
<evidence type="ECO:0000256" key="19">
    <source>
        <dbReference type="SAM" id="SignalP"/>
    </source>
</evidence>
<keyword evidence="9" id="KW-0418">Kinase</keyword>
<keyword evidence="2" id="KW-0723">Serine/threonine-protein kinase</keyword>
<evidence type="ECO:0000256" key="3">
    <source>
        <dbReference type="ARBA" id="ARBA00022553"/>
    </source>
</evidence>
<dbReference type="InterPro" id="IPR011009">
    <property type="entry name" value="Kinase-like_dom_sf"/>
</dbReference>
<gene>
    <name evidence="22" type="ORF">LITE_LOCUS32655</name>
</gene>
<evidence type="ECO:0000256" key="8">
    <source>
        <dbReference type="ARBA" id="ARBA00022741"/>
    </source>
</evidence>
<dbReference type="FunFam" id="3.30.430.20:FF:000015">
    <property type="entry name" value="Cysteine-rich receptor-like protein kinase 3"/>
    <property type="match status" value="1"/>
</dbReference>
<dbReference type="GO" id="GO:0005524">
    <property type="term" value="F:ATP binding"/>
    <property type="evidence" value="ECO:0007669"/>
    <property type="project" value="UniProtKB-KW"/>
</dbReference>
<dbReference type="InterPro" id="IPR002902">
    <property type="entry name" value="GNK2"/>
</dbReference>
<dbReference type="Gene3D" id="1.10.510.10">
    <property type="entry name" value="Transferase(Phosphotransferase) domain 1"/>
    <property type="match status" value="1"/>
</dbReference>
<keyword evidence="5 18" id="KW-0812">Transmembrane</keyword>
<keyword evidence="4" id="KW-0808">Transferase</keyword>
<dbReference type="InterPro" id="IPR001245">
    <property type="entry name" value="Ser-Thr/Tyr_kinase_cat_dom"/>
</dbReference>
<feature type="signal peptide" evidence="19">
    <location>
        <begin position="1"/>
        <end position="32"/>
    </location>
</feature>
<comment type="catalytic activity">
    <reaction evidence="16">
        <text>L-threonyl-[protein] + ATP = O-phospho-L-threonyl-[protein] + ADP + H(+)</text>
        <dbReference type="Rhea" id="RHEA:46608"/>
        <dbReference type="Rhea" id="RHEA-COMP:11060"/>
        <dbReference type="Rhea" id="RHEA-COMP:11605"/>
        <dbReference type="ChEBI" id="CHEBI:15378"/>
        <dbReference type="ChEBI" id="CHEBI:30013"/>
        <dbReference type="ChEBI" id="CHEBI:30616"/>
        <dbReference type="ChEBI" id="CHEBI:61977"/>
        <dbReference type="ChEBI" id="CHEBI:456216"/>
    </reaction>
</comment>
<dbReference type="GO" id="GO:0004674">
    <property type="term" value="F:protein serine/threonine kinase activity"/>
    <property type="evidence" value="ECO:0007669"/>
    <property type="project" value="UniProtKB-KW"/>
</dbReference>
<evidence type="ECO:0000256" key="7">
    <source>
        <dbReference type="ARBA" id="ARBA00022737"/>
    </source>
</evidence>
<dbReference type="Proteomes" id="UP001154282">
    <property type="component" value="Unassembled WGS sequence"/>
</dbReference>
<evidence type="ECO:0000259" key="21">
    <source>
        <dbReference type="PROSITE" id="PS51473"/>
    </source>
</evidence>
<evidence type="ECO:0000256" key="9">
    <source>
        <dbReference type="ARBA" id="ARBA00022777"/>
    </source>
</evidence>
<dbReference type="InterPro" id="IPR038408">
    <property type="entry name" value="GNK2_sf"/>
</dbReference>
<dbReference type="CDD" id="cd14066">
    <property type="entry name" value="STKc_IRAK"/>
    <property type="match status" value="1"/>
</dbReference>
<evidence type="ECO:0008006" key="24">
    <source>
        <dbReference type="Google" id="ProtNLM"/>
    </source>
</evidence>
<dbReference type="SUPFAM" id="SSF56112">
    <property type="entry name" value="Protein kinase-like (PK-like)"/>
    <property type="match status" value="1"/>
</dbReference>
<feature type="chain" id="PRO_5043392963" description="Cysteine-rich receptor-like protein kinase 42" evidence="19">
    <location>
        <begin position="33"/>
        <end position="680"/>
    </location>
</feature>
<dbReference type="GO" id="GO:0016020">
    <property type="term" value="C:membrane"/>
    <property type="evidence" value="ECO:0007669"/>
    <property type="project" value="UniProtKB-SubCell"/>
</dbReference>
<keyword evidence="11 18" id="KW-1133">Transmembrane helix</keyword>
<dbReference type="FunFam" id="1.10.510.10:FF:000336">
    <property type="entry name" value="Cysteine-rich receptor-like protein kinase 2"/>
    <property type="match status" value="1"/>
</dbReference>
<sequence length="680" mass="74122">MEMRQKKANTETTTIFFSFFFVCALLTPSAVADPRTTDQSGLFCGSARPPPSVAASFIPTFVKEMDALSSQLINNKQKFATYHLNNSAIPFYALIQCHADLSQTDCLLCYAAARTKLPRCLPAVSARIYLDGCFLRYENYSFYTESVSPAIDNFTCGSAAAAGAEFEFAESVKYAVANVTRNAAASEGVSGFFGVAEVGGRAYALAQCWESVGRDGCRECLGKAAAVVVGRCLPRREGRALNAGCYLKYSDHKFYGEGGVRVHGHEFSGDSTLGVILAIALASAAFAMLTLLAAYVIHLKRLKEIVTARRNLGKVSISFNRLSMNFKYETLEKATDYFNLSKKLGQGGAGTVFIGSLPNNQTVAVKRLIFNTSQWVEEFFNEVNLISGIQHKNLVKLLGCSIEGPESLLVYEYVPNKSLDQFLFVVEKTSKVVTLSWKQRLNVVVGAAEGLAYLHGERGSPVRIIHRDIKSSNVLLDEDFNAKIADFGLVRHFGADKSHLSTGIAGTIGYMAPEYLVRGQLTEKADVYSFGVLVLEIVSGKRCNAVIGESNSLLQAVWFYYRTNRLIEAVDPSLDSDFPADEALKVLRIGLLCSQASVSLRPSMGQVIEMLTNRDCEIAAPSQPPFMRGTDLMDPDASFRSRSTYSSVSGVSNGQSTKESSSLLSSITTGPARSQELIEE</sequence>
<dbReference type="SMART" id="SM00220">
    <property type="entry name" value="S_TKc"/>
    <property type="match status" value="1"/>
</dbReference>
<evidence type="ECO:0000256" key="10">
    <source>
        <dbReference type="ARBA" id="ARBA00022840"/>
    </source>
</evidence>
<evidence type="ECO:0000256" key="5">
    <source>
        <dbReference type="ARBA" id="ARBA00022692"/>
    </source>
</evidence>
<dbReference type="AlphaFoldDB" id="A0AAV0NC30"/>
<feature type="domain" description="Gnk2-homologous" evidence="21">
    <location>
        <begin position="39"/>
        <end position="142"/>
    </location>
</feature>
<evidence type="ECO:0000256" key="18">
    <source>
        <dbReference type="SAM" id="Phobius"/>
    </source>
</evidence>
<keyword evidence="8" id="KW-0547">Nucleotide-binding</keyword>
<feature type="domain" description="Protein kinase" evidence="20">
    <location>
        <begin position="338"/>
        <end position="627"/>
    </location>
</feature>
<comment type="catalytic activity">
    <reaction evidence="15">
        <text>L-seryl-[protein] + ATP = O-phospho-L-seryl-[protein] + ADP + H(+)</text>
        <dbReference type="Rhea" id="RHEA:17989"/>
        <dbReference type="Rhea" id="RHEA-COMP:9863"/>
        <dbReference type="Rhea" id="RHEA-COMP:11604"/>
        <dbReference type="ChEBI" id="CHEBI:15378"/>
        <dbReference type="ChEBI" id="CHEBI:29999"/>
        <dbReference type="ChEBI" id="CHEBI:30616"/>
        <dbReference type="ChEBI" id="CHEBI:83421"/>
        <dbReference type="ChEBI" id="CHEBI:456216"/>
    </reaction>
</comment>
<accession>A0AAV0NC30</accession>
<evidence type="ECO:0000256" key="12">
    <source>
        <dbReference type="ARBA" id="ARBA00023136"/>
    </source>
</evidence>
<keyword evidence="7" id="KW-0677">Repeat</keyword>
<protein>
    <recommendedName>
        <fullName evidence="24">Cysteine-rich receptor-like protein kinase 42</fullName>
    </recommendedName>
</protein>
<evidence type="ECO:0000256" key="2">
    <source>
        <dbReference type="ARBA" id="ARBA00022527"/>
    </source>
</evidence>
<reference evidence="22" key="1">
    <citation type="submission" date="2022-08" db="EMBL/GenBank/DDBJ databases">
        <authorList>
            <person name="Gutierrez-Valencia J."/>
        </authorList>
    </citation>
    <scope>NUCLEOTIDE SEQUENCE</scope>
</reference>
<organism evidence="22 23">
    <name type="scientific">Linum tenue</name>
    <dbReference type="NCBI Taxonomy" id="586396"/>
    <lineage>
        <taxon>Eukaryota</taxon>
        <taxon>Viridiplantae</taxon>
        <taxon>Streptophyta</taxon>
        <taxon>Embryophyta</taxon>
        <taxon>Tracheophyta</taxon>
        <taxon>Spermatophyta</taxon>
        <taxon>Magnoliopsida</taxon>
        <taxon>eudicotyledons</taxon>
        <taxon>Gunneridae</taxon>
        <taxon>Pentapetalae</taxon>
        <taxon>rosids</taxon>
        <taxon>fabids</taxon>
        <taxon>Malpighiales</taxon>
        <taxon>Linaceae</taxon>
        <taxon>Linum</taxon>
    </lineage>
</organism>
<dbReference type="EMBL" id="CAMGYJ010000008">
    <property type="protein sequence ID" value="CAI0456164.1"/>
    <property type="molecule type" value="Genomic_DNA"/>
</dbReference>
<evidence type="ECO:0000256" key="11">
    <source>
        <dbReference type="ARBA" id="ARBA00022989"/>
    </source>
</evidence>
<evidence type="ECO:0000256" key="16">
    <source>
        <dbReference type="ARBA" id="ARBA00047951"/>
    </source>
</evidence>
<proteinExistence type="predicted"/>
<feature type="region of interest" description="Disordered" evidence="17">
    <location>
        <begin position="622"/>
        <end position="680"/>
    </location>
</feature>
<dbReference type="Pfam" id="PF07714">
    <property type="entry name" value="PK_Tyr_Ser-Thr"/>
    <property type="match status" value="1"/>
</dbReference>
<keyword evidence="23" id="KW-1185">Reference proteome</keyword>
<keyword evidence="14" id="KW-0325">Glycoprotein</keyword>
<evidence type="ECO:0000256" key="6">
    <source>
        <dbReference type="ARBA" id="ARBA00022729"/>
    </source>
</evidence>
<keyword evidence="13" id="KW-0675">Receptor</keyword>
<dbReference type="PROSITE" id="PS50011">
    <property type="entry name" value="PROTEIN_KINASE_DOM"/>
    <property type="match status" value="1"/>
</dbReference>
<feature type="compositionally biased region" description="Low complexity" evidence="17">
    <location>
        <begin position="638"/>
        <end position="652"/>
    </location>
</feature>
<dbReference type="InterPro" id="IPR008271">
    <property type="entry name" value="Ser/Thr_kinase_AS"/>
</dbReference>
<keyword evidence="10" id="KW-0067">ATP-binding</keyword>
<dbReference type="FunFam" id="3.30.200.20:FF:000177">
    <property type="entry name" value="Cysteine-rich receptor-like protein kinase 2"/>
    <property type="match status" value="1"/>
</dbReference>
<feature type="domain" description="Gnk2-homologous" evidence="21">
    <location>
        <begin position="150"/>
        <end position="254"/>
    </location>
</feature>
<dbReference type="Gene3D" id="3.30.200.20">
    <property type="entry name" value="Phosphorylase Kinase, domain 1"/>
    <property type="match status" value="1"/>
</dbReference>
<name>A0AAV0NC30_9ROSI</name>
<keyword evidence="6 19" id="KW-0732">Signal</keyword>
<dbReference type="CDD" id="cd23509">
    <property type="entry name" value="Gnk2-like"/>
    <property type="match status" value="2"/>
</dbReference>
<dbReference type="PROSITE" id="PS00108">
    <property type="entry name" value="PROTEIN_KINASE_ST"/>
    <property type="match status" value="1"/>
</dbReference>
<evidence type="ECO:0000313" key="23">
    <source>
        <dbReference type="Proteomes" id="UP001154282"/>
    </source>
</evidence>
<dbReference type="PROSITE" id="PS51473">
    <property type="entry name" value="GNK2"/>
    <property type="match status" value="2"/>
</dbReference>
<feature type="transmembrane region" description="Helical" evidence="18">
    <location>
        <begin position="273"/>
        <end position="297"/>
    </location>
</feature>
<comment type="subcellular location">
    <subcellularLocation>
        <location evidence="1">Membrane</location>
        <topology evidence="1">Single-pass membrane protein</topology>
    </subcellularLocation>
</comment>
<dbReference type="FunFam" id="3.30.430.20:FF:000029">
    <property type="entry name" value="Cysteine-rich receptor-like protein kinase 42"/>
    <property type="match status" value="1"/>
</dbReference>
<evidence type="ECO:0000256" key="1">
    <source>
        <dbReference type="ARBA" id="ARBA00004167"/>
    </source>
</evidence>
<dbReference type="InterPro" id="IPR000719">
    <property type="entry name" value="Prot_kinase_dom"/>
</dbReference>
<comment type="caution">
    <text evidence="22">The sequence shown here is derived from an EMBL/GenBank/DDBJ whole genome shotgun (WGS) entry which is preliminary data.</text>
</comment>
<dbReference type="Gene3D" id="3.30.430.20">
    <property type="entry name" value="Gnk2 domain, C-X8-C-X2-C motif"/>
    <property type="match status" value="2"/>
</dbReference>
<evidence type="ECO:0000256" key="13">
    <source>
        <dbReference type="ARBA" id="ARBA00023170"/>
    </source>
</evidence>
<evidence type="ECO:0000256" key="15">
    <source>
        <dbReference type="ARBA" id="ARBA00047558"/>
    </source>
</evidence>
<keyword evidence="3" id="KW-0597">Phosphoprotein</keyword>
<evidence type="ECO:0000313" key="22">
    <source>
        <dbReference type="EMBL" id="CAI0456164.1"/>
    </source>
</evidence>
<keyword evidence="12 18" id="KW-0472">Membrane</keyword>
<dbReference type="PANTHER" id="PTHR47973">
    <property type="entry name" value="CYSTEINE-RICH RECEPTOR-LIKE PROTEIN KINASE 3"/>
    <property type="match status" value="1"/>
</dbReference>
<dbReference type="InterPro" id="IPR052059">
    <property type="entry name" value="CR_Ser/Thr_kinase"/>
</dbReference>
<dbReference type="Pfam" id="PF01657">
    <property type="entry name" value="Stress-antifung"/>
    <property type="match status" value="2"/>
</dbReference>
<evidence type="ECO:0000256" key="17">
    <source>
        <dbReference type="SAM" id="MobiDB-lite"/>
    </source>
</evidence>